<feature type="non-terminal residue" evidence="8">
    <location>
        <position position="1"/>
    </location>
</feature>
<evidence type="ECO:0000256" key="5">
    <source>
        <dbReference type="ARBA" id="ARBA00023136"/>
    </source>
</evidence>
<evidence type="ECO:0000256" key="4">
    <source>
        <dbReference type="ARBA" id="ARBA00022989"/>
    </source>
</evidence>
<feature type="transmembrane region" description="Helical" evidence="6">
    <location>
        <begin position="20"/>
        <end position="39"/>
    </location>
</feature>
<evidence type="ECO:0000256" key="2">
    <source>
        <dbReference type="ARBA" id="ARBA00022475"/>
    </source>
</evidence>
<evidence type="ECO:0000256" key="1">
    <source>
        <dbReference type="ARBA" id="ARBA00004651"/>
    </source>
</evidence>
<evidence type="ECO:0000259" key="7">
    <source>
        <dbReference type="Pfam" id="PF02706"/>
    </source>
</evidence>
<dbReference type="AlphaFoldDB" id="X1EMQ6"/>
<dbReference type="PANTHER" id="PTHR32309">
    <property type="entry name" value="TYROSINE-PROTEIN KINASE"/>
    <property type="match status" value="1"/>
</dbReference>
<dbReference type="Pfam" id="PF02706">
    <property type="entry name" value="Wzz"/>
    <property type="match status" value="1"/>
</dbReference>
<accession>X1EMQ6</accession>
<dbReference type="GO" id="GO:0004713">
    <property type="term" value="F:protein tyrosine kinase activity"/>
    <property type="evidence" value="ECO:0007669"/>
    <property type="project" value="TreeGrafter"/>
</dbReference>
<protein>
    <recommendedName>
        <fullName evidence="7">Polysaccharide chain length determinant N-terminal domain-containing protein</fullName>
    </recommendedName>
</protein>
<dbReference type="GO" id="GO:0005886">
    <property type="term" value="C:plasma membrane"/>
    <property type="evidence" value="ECO:0007669"/>
    <property type="project" value="UniProtKB-SubCell"/>
</dbReference>
<evidence type="ECO:0000313" key="8">
    <source>
        <dbReference type="EMBL" id="GAH18399.1"/>
    </source>
</evidence>
<comment type="caution">
    <text evidence="8">The sequence shown here is derived from an EMBL/GenBank/DDBJ whole genome shotgun (WGS) entry which is preliminary data.</text>
</comment>
<dbReference type="PANTHER" id="PTHR32309:SF13">
    <property type="entry name" value="FERRIC ENTEROBACTIN TRANSPORT PROTEIN FEPE"/>
    <property type="match status" value="1"/>
</dbReference>
<keyword evidence="4 6" id="KW-1133">Transmembrane helix</keyword>
<feature type="non-terminal residue" evidence="8">
    <location>
        <position position="260"/>
    </location>
</feature>
<comment type="subcellular location">
    <subcellularLocation>
        <location evidence="1">Cell membrane</location>
        <topology evidence="1">Multi-pass membrane protein</topology>
    </subcellularLocation>
</comment>
<keyword evidence="5 6" id="KW-0472">Membrane</keyword>
<reference evidence="8" key="1">
    <citation type="journal article" date="2014" name="Front. Microbiol.">
        <title>High frequency of phylogenetically diverse reductive dehalogenase-homologous genes in deep subseafloor sedimentary metagenomes.</title>
        <authorList>
            <person name="Kawai M."/>
            <person name="Futagami T."/>
            <person name="Toyoda A."/>
            <person name="Takaki Y."/>
            <person name="Nishi S."/>
            <person name="Hori S."/>
            <person name="Arai W."/>
            <person name="Tsubouchi T."/>
            <person name="Morono Y."/>
            <person name="Uchiyama I."/>
            <person name="Ito T."/>
            <person name="Fujiyama A."/>
            <person name="Inagaki F."/>
            <person name="Takami H."/>
        </authorList>
    </citation>
    <scope>NUCLEOTIDE SEQUENCE</scope>
    <source>
        <strain evidence="8">Expedition CK06-06</strain>
    </source>
</reference>
<evidence type="ECO:0000256" key="3">
    <source>
        <dbReference type="ARBA" id="ARBA00022692"/>
    </source>
</evidence>
<organism evidence="8">
    <name type="scientific">marine sediment metagenome</name>
    <dbReference type="NCBI Taxonomy" id="412755"/>
    <lineage>
        <taxon>unclassified sequences</taxon>
        <taxon>metagenomes</taxon>
        <taxon>ecological metagenomes</taxon>
    </lineage>
</organism>
<sequence length="260" mass="29473">EEDEVSLYDYIKVVSKRKWLIIIGTFACILTAGIVTLLLPRVYETRATLTMTGPDIPDVKIGVLNIPTALSLNKFFNFLPGDRDLDLKVIKKLGLDKSPDELTPQALGQMIAFSLAKGSRTITINVRYSHPEKAKEIADTMAEVVKEHYQALNNLEISQSQNLIDEQLNLVQTSLVEVEKNSQAFKQTLDVDSLRQEIETRSSQETNLAQEYLRIRMSLVEEKARLARAQEELQKQDRFYVLSKSVVEDPTYKGILDKLS</sequence>
<dbReference type="InterPro" id="IPR003856">
    <property type="entry name" value="LPS_length_determ_N"/>
</dbReference>
<dbReference type="InterPro" id="IPR050445">
    <property type="entry name" value="Bact_polysacc_biosynth/exp"/>
</dbReference>
<evidence type="ECO:0000256" key="6">
    <source>
        <dbReference type="SAM" id="Phobius"/>
    </source>
</evidence>
<feature type="domain" description="Polysaccharide chain length determinant N-terminal" evidence="7">
    <location>
        <begin position="3"/>
        <end position="55"/>
    </location>
</feature>
<proteinExistence type="predicted"/>
<gene>
    <name evidence="8" type="ORF">S01H4_53549</name>
</gene>
<keyword evidence="3 6" id="KW-0812">Transmembrane</keyword>
<name>X1EMQ6_9ZZZZ</name>
<dbReference type="EMBL" id="BART01030728">
    <property type="protein sequence ID" value="GAH18399.1"/>
    <property type="molecule type" value="Genomic_DNA"/>
</dbReference>
<keyword evidence="2" id="KW-1003">Cell membrane</keyword>